<reference evidence="4 5" key="1">
    <citation type="journal article" date="2016" name="Int. J. Syst. Evol. Microbiol.">
        <title>Pontibacter aydingkolensis sp. nov., isolated from soil of a salt lake.</title>
        <authorList>
            <person name="Osman G."/>
            <person name="Zhang T."/>
            <person name="Lou K."/>
            <person name="Gao Y."/>
            <person name="Chang W."/>
            <person name="Lin Q."/>
            <person name="Yang H.M."/>
            <person name="Huo X.D."/>
            <person name="Wang N."/>
        </authorList>
    </citation>
    <scope>NUCLEOTIDE SEQUENCE [LARGE SCALE GENOMIC DNA]</scope>
    <source>
        <strain evidence="4 5">KACC 19255</strain>
    </source>
</reference>
<feature type="chain" id="PRO_5046472402" evidence="2">
    <location>
        <begin position="21"/>
        <end position="561"/>
    </location>
</feature>
<organism evidence="4 5">
    <name type="scientific">Pontibacter aydingkolensis</name>
    <dbReference type="NCBI Taxonomy" id="1911536"/>
    <lineage>
        <taxon>Bacteria</taxon>
        <taxon>Pseudomonadati</taxon>
        <taxon>Bacteroidota</taxon>
        <taxon>Cytophagia</taxon>
        <taxon>Cytophagales</taxon>
        <taxon>Hymenobacteraceae</taxon>
        <taxon>Pontibacter</taxon>
    </lineage>
</organism>
<dbReference type="InterPro" id="IPR002909">
    <property type="entry name" value="IPT_dom"/>
</dbReference>
<sequence length="561" mass="59260">MKSLFHLASLLLLLPLFILQGCKDKEDEEILPAVSTGILVAQSPSQVTLQGTIVTKGKYPVTDYGFIYAFAPDINEFRGDKVSLGKDAPTGAFSHELTGLSAISKNYTNPVLYARAFITNEKGTTLGQVVSVKLPNAMPQDISPNKGKAGDKITITGSFYTSNPSDIQVTFGNAPAKALEVSPSKIVVEVPTGVQFSNYSNRQVPVSIKIFDKTINVSPNFVVNPSLYGFTPNSGPIGTVVTIAGDNFAYNSYYGAARVFFGTQEATANTLNSSEIRATVPHNLTAKKVPVSVLIDGVTTVLPEEYTLTPHTITSISRESGLAGSLFTITGNGFPVTYPYSNSISVKLGDTPAAINYVTSNQITVVVPSGAYIGSHDVHVTIGPYTVTATQQFEVLAPTITGFSPASGGLGKEVTIYGTFQPGNSYTVYFGLIGVNSFSATANAIKVIVPASVPAGATQLAVQFGTQRIYTFEDFTVLEPLITSFTPGTGPAGTTVTIQVANFIPNYYTGVRFGTLGAQILSYNASSITAKVPTGITGPVKISVLFSGRTVISNDDFTVTE</sequence>
<dbReference type="SMART" id="SM00429">
    <property type="entry name" value="IPT"/>
    <property type="match status" value="5"/>
</dbReference>
<dbReference type="CDD" id="cd00603">
    <property type="entry name" value="IPT_PCSR"/>
    <property type="match status" value="3"/>
</dbReference>
<feature type="domain" description="IPT/TIG" evidence="3">
    <location>
        <begin position="310"/>
        <end position="396"/>
    </location>
</feature>
<evidence type="ECO:0000256" key="2">
    <source>
        <dbReference type="SAM" id="SignalP"/>
    </source>
</evidence>
<protein>
    <submittedName>
        <fullName evidence="4">IPT/TIG domain-containing protein</fullName>
    </submittedName>
</protein>
<dbReference type="CDD" id="cd00102">
    <property type="entry name" value="IPT"/>
    <property type="match status" value="1"/>
</dbReference>
<evidence type="ECO:0000256" key="1">
    <source>
        <dbReference type="ARBA" id="ARBA00022729"/>
    </source>
</evidence>
<comment type="caution">
    <text evidence="4">The sequence shown here is derived from an EMBL/GenBank/DDBJ whole genome shotgun (WGS) entry which is preliminary data.</text>
</comment>
<feature type="domain" description="IPT/TIG" evidence="3">
    <location>
        <begin position="397"/>
        <end position="478"/>
    </location>
</feature>
<name>A0ABS7CPP7_9BACT</name>
<evidence type="ECO:0000259" key="3">
    <source>
        <dbReference type="SMART" id="SM00429"/>
    </source>
</evidence>
<gene>
    <name evidence="4" type="ORF">K0O23_02040</name>
</gene>
<dbReference type="Gene3D" id="2.60.40.10">
    <property type="entry name" value="Immunoglobulins"/>
    <property type="match status" value="5"/>
</dbReference>
<dbReference type="PANTHER" id="PTHR46769">
    <property type="entry name" value="POLYCYSTIC KIDNEY AND HEPATIC DISEASE 1 (AUTOSOMAL RECESSIVE)-LIKE 1"/>
    <property type="match status" value="1"/>
</dbReference>
<keyword evidence="5" id="KW-1185">Reference proteome</keyword>
<dbReference type="RefSeq" id="WP_219875705.1">
    <property type="nucleotide sequence ID" value="NZ_JAHYXK010000001.1"/>
</dbReference>
<feature type="domain" description="IPT/TIG" evidence="3">
    <location>
        <begin position="224"/>
        <end position="309"/>
    </location>
</feature>
<dbReference type="EMBL" id="JAHYXK010000001">
    <property type="protein sequence ID" value="MBW7465832.1"/>
    <property type="molecule type" value="Genomic_DNA"/>
</dbReference>
<feature type="signal peptide" evidence="2">
    <location>
        <begin position="1"/>
        <end position="20"/>
    </location>
</feature>
<dbReference type="Proteomes" id="UP000813018">
    <property type="component" value="Unassembled WGS sequence"/>
</dbReference>
<dbReference type="PROSITE" id="PS51257">
    <property type="entry name" value="PROKAR_LIPOPROTEIN"/>
    <property type="match status" value="1"/>
</dbReference>
<keyword evidence="1 2" id="KW-0732">Signal</keyword>
<dbReference type="InterPro" id="IPR052387">
    <property type="entry name" value="Fibrocystin"/>
</dbReference>
<dbReference type="InterPro" id="IPR014756">
    <property type="entry name" value="Ig_E-set"/>
</dbReference>
<dbReference type="PANTHER" id="PTHR46769:SF2">
    <property type="entry name" value="FIBROCYSTIN-L ISOFORM 2 PRECURSOR-RELATED"/>
    <property type="match status" value="1"/>
</dbReference>
<accession>A0ABS7CPP7</accession>
<feature type="domain" description="IPT/TIG" evidence="3">
    <location>
        <begin position="136"/>
        <end position="222"/>
    </location>
</feature>
<dbReference type="SUPFAM" id="SSF81296">
    <property type="entry name" value="E set domains"/>
    <property type="match status" value="5"/>
</dbReference>
<evidence type="ECO:0000313" key="5">
    <source>
        <dbReference type="Proteomes" id="UP000813018"/>
    </source>
</evidence>
<evidence type="ECO:0000313" key="4">
    <source>
        <dbReference type="EMBL" id="MBW7465832.1"/>
    </source>
</evidence>
<dbReference type="Pfam" id="PF01833">
    <property type="entry name" value="TIG"/>
    <property type="match status" value="4"/>
</dbReference>
<feature type="domain" description="IPT/TIG" evidence="3">
    <location>
        <begin position="479"/>
        <end position="560"/>
    </location>
</feature>
<dbReference type="InterPro" id="IPR013783">
    <property type="entry name" value="Ig-like_fold"/>
</dbReference>
<proteinExistence type="predicted"/>